<protein>
    <submittedName>
        <fullName evidence="1">Plasmid stabilization protein ParE</fullName>
    </submittedName>
</protein>
<proteinExistence type="predicted"/>
<gene>
    <name evidence="1" type="ORF">CGC53_07735</name>
</gene>
<dbReference type="EMBL" id="CP022384">
    <property type="protein sequence ID" value="ATA82236.1"/>
    <property type="molecule type" value="Genomic_DNA"/>
</dbReference>
<evidence type="ECO:0000313" key="2">
    <source>
        <dbReference type="Proteomes" id="UP000217276"/>
    </source>
</evidence>
<dbReference type="InterPro" id="IPR035093">
    <property type="entry name" value="RelE/ParE_toxin_dom_sf"/>
</dbReference>
<evidence type="ECO:0000313" key="1">
    <source>
        <dbReference type="EMBL" id="ATA82236.1"/>
    </source>
</evidence>
<name>A0A250FE09_9FLAO</name>
<sequence length="97" mass="11958">MRVNWVLEAKKKYYDTLDYWEEHNGSFDYSFKIIQAVETLEDELAEAPYFLAKYSEQLDLYRKYFLNKRFIVYYKVYEGLGVIEIRDFRSCYQEPLF</sequence>
<reference evidence="2" key="1">
    <citation type="submission" date="2017-06" db="EMBL/GenBank/DDBJ databases">
        <title>Capnocytophaga spp. assemblies.</title>
        <authorList>
            <person name="Gulvik C.A."/>
        </authorList>
    </citation>
    <scope>NUCLEOTIDE SEQUENCE [LARGE SCALE GENOMIC DNA]</scope>
    <source>
        <strain evidence="2">H6253</strain>
    </source>
</reference>
<organism evidence="1 2">
    <name type="scientific">Capnocytophaga leadbetteri</name>
    <dbReference type="NCBI Taxonomy" id="327575"/>
    <lineage>
        <taxon>Bacteria</taxon>
        <taxon>Pseudomonadati</taxon>
        <taxon>Bacteroidota</taxon>
        <taxon>Flavobacteriia</taxon>
        <taxon>Flavobacteriales</taxon>
        <taxon>Flavobacteriaceae</taxon>
        <taxon>Capnocytophaga</taxon>
    </lineage>
</organism>
<dbReference type="RefSeq" id="WP_095914272.1">
    <property type="nucleotide sequence ID" value="NZ_CAUUPF010000030.1"/>
</dbReference>
<dbReference type="KEGG" id="clk:CGC53_07735"/>
<accession>A0A250FE09</accession>
<dbReference type="Gene3D" id="3.30.2310.20">
    <property type="entry name" value="RelE-like"/>
    <property type="match status" value="1"/>
</dbReference>
<keyword evidence="2" id="KW-1185">Reference proteome</keyword>
<dbReference type="AlphaFoldDB" id="A0A250FE09"/>
<dbReference type="Proteomes" id="UP000217276">
    <property type="component" value="Chromosome"/>
</dbReference>